<feature type="region of interest" description="Disordered" evidence="1">
    <location>
        <begin position="1"/>
        <end position="429"/>
    </location>
</feature>
<keyword evidence="3" id="KW-1185">Reference proteome</keyword>
<evidence type="ECO:0000256" key="1">
    <source>
        <dbReference type="SAM" id="MobiDB-lite"/>
    </source>
</evidence>
<dbReference type="EnsemblMetazoa" id="CLYHEMT014368.1">
    <property type="protein sequence ID" value="CLYHEMP014368.1"/>
    <property type="gene ID" value="CLYHEMG014368"/>
</dbReference>
<feature type="compositionally biased region" description="Basic and acidic residues" evidence="1">
    <location>
        <begin position="89"/>
        <end position="98"/>
    </location>
</feature>
<reference evidence="2" key="1">
    <citation type="submission" date="2021-01" db="UniProtKB">
        <authorList>
            <consortium name="EnsemblMetazoa"/>
        </authorList>
    </citation>
    <scope>IDENTIFICATION</scope>
</reference>
<sequence>MSDNNSAWEEGHRRETRKSYQAYIEEITGVGDTNPETSAGATEEDDASNKRRSKRTPIPKRNFKLIDNYQDSSSKEPSKKKDRKSKGRKSVDAADNIKTEPVNDDQPALPPSEEAPEPQQSERKSSKKSVSWSVKEEQVEQELAAASSEPSEQVFLELPADPTEGVDDEEEEAAPRKSGRVRKPKEFKDSITPSYVKKSVERSKKTNPDAEADNPPDPPQLQPAEKKSQSRKRKASDSSEKKPVPLSVFDQEVAQLLATDQIKEEPLTDSQNEDESGAPSKKSRRRRTASTSANDEATVSPAKRNTKVEDANDSATPVKRGASIKLKIKPMAERLAEEPVKETPKASKKKSNETSSSSARKKAEAASNKKRRSGSSGGKLIVSFKKKTSERRHQATTDEDTANDKDTSLLTDKLLPTPQVDVKTEDPSE</sequence>
<accession>A0A7M5WWW3</accession>
<evidence type="ECO:0000313" key="2">
    <source>
        <dbReference type="EnsemblMetazoa" id="CLYHEMP014368.1"/>
    </source>
</evidence>
<proteinExistence type="predicted"/>
<dbReference type="AlphaFoldDB" id="A0A7M5WWW3"/>
<feature type="compositionally biased region" description="Basic and acidic residues" evidence="1">
    <location>
        <begin position="198"/>
        <end position="208"/>
    </location>
</feature>
<dbReference type="Proteomes" id="UP000594262">
    <property type="component" value="Unplaced"/>
</dbReference>
<protein>
    <submittedName>
        <fullName evidence="2">Uncharacterized protein</fullName>
    </submittedName>
</protein>
<feature type="compositionally biased region" description="Basic and acidic residues" evidence="1">
    <location>
        <begin position="330"/>
        <end position="345"/>
    </location>
</feature>
<evidence type="ECO:0000313" key="3">
    <source>
        <dbReference type="Proteomes" id="UP000594262"/>
    </source>
</evidence>
<feature type="compositionally biased region" description="Basic and acidic residues" evidence="1">
    <location>
        <begin position="391"/>
        <end position="407"/>
    </location>
</feature>
<name>A0A7M5WWW3_9CNID</name>
<feature type="compositionally biased region" description="Low complexity" evidence="1">
    <location>
        <begin position="408"/>
        <end position="418"/>
    </location>
</feature>
<feature type="compositionally biased region" description="Basic residues" evidence="1">
    <location>
        <begin position="50"/>
        <end position="63"/>
    </location>
</feature>
<organism evidence="2 3">
    <name type="scientific">Clytia hemisphaerica</name>
    <dbReference type="NCBI Taxonomy" id="252671"/>
    <lineage>
        <taxon>Eukaryota</taxon>
        <taxon>Metazoa</taxon>
        <taxon>Cnidaria</taxon>
        <taxon>Hydrozoa</taxon>
        <taxon>Hydroidolina</taxon>
        <taxon>Leptothecata</taxon>
        <taxon>Obeliida</taxon>
        <taxon>Clytiidae</taxon>
        <taxon>Clytia</taxon>
    </lineage>
</organism>